<dbReference type="AlphaFoldDB" id="A0A2V1IZE6"/>
<feature type="domain" description="UmuC" evidence="2">
    <location>
        <begin position="8"/>
        <end position="232"/>
    </location>
</feature>
<accession>A0A2V1IZE6</accession>
<sequence>MDQSARQYIAIDLKSFYASVECVERGLDPLDTNLVVADASRTSKTICLAVSPSLKRLGLGGRPRLFEVEQKVRETNRKRTGSGCSGRSYSAARLDADPSLAVDYIVAPPRMAHYIDYSSRIYSIYLRHVSPDDMHVYSIDEVFIDATDYLRLYNLTAHDFAMRMIREVLAATGVTATAGIGTNMYLCKIAMDIVAKKMAPDADGVRIAELDEFSYRSMLWDHKPITDFWRIGSGIARRLAPYGIDTMGQIARISLTNEKLFYDMFGVNAELLIDHAWGWEPVEIRHIKAYRPESRSISSGQVLTCPYDTGKARIVVREMADAMGLKLVAMKMVTSQIVLHIGYDATSPYQNQSDDIPVKRDRFGRTVPVSSHGSTTFAYPTSSSEEISTAAATLYDRIVRKDMLVRRITITAADITDESLKSNAGDKAIQLELFSPTDIEAGIMHQKRERLLQEAMLKIKKAYGKNSILKGLNFAEGATQRLRNRQIGGHHE</sequence>
<dbReference type="RefSeq" id="WP_107035833.1">
    <property type="nucleotide sequence ID" value="NZ_CAONGC010000029.1"/>
</dbReference>
<protein>
    <submittedName>
        <fullName evidence="3">DNA methylase</fullName>
    </submittedName>
</protein>
<dbReference type="GeneID" id="93424107"/>
<dbReference type="GO" id="GO:0009432">
    <property type="term" value="P:SOS response"/>
    <property type="evidence" value="ECO:0007669"/>
    <property type="project" value="TreeGrafter"/>
</dbReference>
<dbReference type="InterPro" id="IPR043128">
    <property type="entry name" value="Rev_trsase/Diguanyl_cyclase"/>
</dbReference>
<dbReference type="GO" id="GO:0003684">
    <property type="term" value="F:damaged DNA binding"/>
    <property type="evidence" value="ECO:0007669"/>
    <property type="project" value="InterPro"/>
</dbReference>
<evidence type="ECO:0000259" key="2">
    <source>
        <dbReference type="PROSITE" id="PS50173"/>
    </source>
</evidence>
<dbReference type="GO" id="GO:0008168">
    <property type="term" value="F:methyltransferase activity"/>
    <property type="evidence" value="ECO:0007669"/>
    <property type="project" value="UniProtKB-KW"/>
</dbReference>
<dbReference type="GO" id="GO:0005829">
    <property type="term" value="C:cytosol"/>
    <property type="evidence" value="ECO:0007669"/>
    <property type="project" value="TreeGrafter"/>
</dbReference>
<evidence type="ECO:0000313" key="3">
    <source>
        <dbReference type="EMBL" id="PWB07916.1"/>
    </source>
</evidence>
<dbReference type="PANTHER" id="PTHR11076:SF35">
    <property type="entry name" value="DNA REPAIR PROTEIN HOMOLOG YOBH"/>
    <property type="match status" value="1"/>
</dbReference>
<dbReference type="Gene3D" id="1.10.150.20">
    <property type="entry name" value="5' to 3' exonuclease, C-terminal subdomain"/>
    <property type="match status" value="1"/>
</dbReference>
<dbReference type="GO" id="GO:0003887">
    <property type="term" value="F:DNA-directed DNA polymerase activity"/>
    <property type="evidence" value="ECO:0007669"/>
    <property type="project" value="TreeGrafter"/>
</dbReference>
<dbReference type="Pfam" id="PF11799">
    <property type="entry name" value="IMS_C"/>
    <property type="match status" value="1"/>
</dbReference>
<keyword evidence="4" id="KW-1185">Reference proteome</keyword>
<dbReference type="InterPro" id="IPR017961">
    <property type="entry name" value="DNA_pol_Y-fam_little_finger"/>
</dbReference>
<dbReference type="GO" id="GO:0006281">
    <property type="term" value="P:DNA repair"/>
    <property type="evidence" value="ECO:0007669"/>
    <property type="project" value="InterPro"/>
</dbReference>
<proteinExistence type="inferred from homology"/>
<dbReference type="Pfam" id="PF00817">
    <property type="entry name" value="IMS"/>
    <property type="match status" value="1"/>
</dbReference>
<reference evidence="4" key="1">
    <citation type="submission" date="2018-02" db="EMBL/GenBank/DDBJ databases">
        <authorList>
            <person name="Clavel T."/>
            <person name="Strowig T."/>
        </authorList>
    </citation>
    <scope>NUCLEOTIDE SEQUENCE [LARGE SCALE GENOMIC DNA]</scope>
    <source>
        <strain evidence="4">DSM 100764</strain>
    </source>
</reference>
<dbReference type="InterPro" id="IPR043502">
    <property type="entry name" value="DNA/RNA_pol_sf"/>
</dbReference>
<dbReference type="InterPro" id="IPR050116">
    <property type="entry name" value="DNA_polymerase-Y"/>
</dbReference>
<evidence type="ECO:0000313" key="4">
    <source>
        <dbReference type="Proteomes" id="UP000244925"/>
    </source>
</evidence>
<name>A0A2V1IZE6_9BACT</name>
<dbReference type="GO" id="GO:0032259">
    <property type="term" value="P:methylation"/>
    <property type="evidence" value="ECO:0007669"/>
    <property type="project" value="UniProtKB-KW"/>
</dbReference>
<organism evidence="3 4">
    <name type="scientific">Paramuribaculum intestinale</name>
    <dbReference type="NCBI Taxonomy" id="2094151"/>
    <lineage>
        <taxon>Bacteria</taxon>
        <taxon>Pseudomonadati</taxon>
        <taxon>Bacteroidota</taxon>
        <taxon>Bacteroidia</taxon>
        <taxon>Bacteroidales</taxon>
        <taxon>Muribaculaceae</taxon>
        <taxon>Paramuribaculum</taxon>
    </lineage>
</organism>
<evidence type="ECO:0000256" key="1">
    <source>
        <dbReference type="ARBA" id="ARBA00010945"/>
    </source>
</evidence>
<dbReference type="Gene3D" id="3.30.70.270">
    <property type="match status" value="1"/>
</dbReference>
<dbReference type="GO" id="GO:0042276">
    <property type="term" value="P:error-prone translesion synthesis"/>
    <property type="evidence" value="ECO:0007669"/>
    <property type="project" value="TreeGrafter"/>
</dbReference>
<dbReference type="InterPro" id="IPR001126">
    <property type="entry name" value="UmuC"/>
</dbReference>
<gene>
    <name evidence="3" type="ORF">C5O25_06025</name>
</gene>
<dbReference type="EMBL" id="PUBV01000009">
    <property type="protein sequence ID" value="PWB07916.1"/>
    <property type="molecule type" value="Genomic_DNA"/>
</dbReference>
<dbReference type="Proteomes" id="UP000244925">
    <property type="component" value="Unassembled WGS sequence"/>
</dbReference>
<keyword evidence="3" id="KW-0489">Methyltransferase</keyword>
<keyword evidence="3" id="KW-0808">Transferase</keyword>
<dbReference type="SUPFAM" id="SSF56672">
    <property type="entry name" value="DNA/RNA polymerases"/>
    <property type="match status" value="1"/>
</dbReference>
<comment type="caution">
    <text evidence="3">The sequence shown here is derived from an EMBL/GenBank/DDBJ whole genome shotgun (WGS) entry which is preliminary data.</text>
</comment>
<comment type="similarity">
    <text evidence="1">Belongs to the DNA polymerase type-Y family.</text>
</comment>
<dbReference type="PANTHER" id="PTHR11076">
    <property type="entry name" value="DNA REPAIR POLYMERASE UMUC / TRANSFERASE FAMILY MEMBER"/>
    <property type="match status" value="1"/>
</dbReference>
<dbReference type="PROSITE" id="PS50173">
    <property type="entry name" value="UMUC"/>
    <property type="match status" value="1"/>
</dbReference>